<protein>
    <submittedName>
        <fullName evidence="1">DUF3558 domain-containing protein</fullName>
    </submittedName>
</protein>
<organism evidence="1 2">
    <name type="scientific">Speluncibacter jeojiensis</name>
    <dbReference type="NCBI Taxonomy" id="2710754"/>
    <lineage>
        <taxon>Bacteria</taxon>
        <taxon>Bacillati</taxon>
        <taxon>Actinomycetota</taxon>
        <taxon>Actinomycetes</taxon>
        <taxon>Mycobacteriales</taxon>
        <taxon>Speluncibacteraceae</taxon>
        <taxon>Speluncibacter</taxon>
    </lineage>
</organism>
<evidence type="ECO:0000313" key="2">
    <source>
        <dbReference type="Proteomes" id="UP001152755"/>
    </source>
</evidence>
<dbReference type="AlphaFoldDB" id="A0A9X4RDW9"/>
<sequence>MIALATVGMAVTLGGCASPTTGQTATAASATTTTAHSGPRLTDDSGRPQVLFDPCNDISPAVLVKMGLDPNSKEHSDFQRGTYTFMSCQFKSDMYVLGVSSGNTTTAEQEAEQKRHSANVTPITVAGRVGWVAVNPSRPRTCIVAFTTSYGEVMVDRMQLDKAADQGLGVCDGMKQSAETVASILPLGA</sequence>
<accession>A0A9X4RDW9</accession>
<gene>
    <name evidence="1" type="ORF">NVS88_11950</name>
</gene>
<reference evidence="1" key="1">
    <citation type="submission" date="2022-08" db="EMBL/GenBank/DDBJ databases">
        <title>Genome analysis of Corynebacteriales strain.</title>
        <authorList>
            <person name="Lee S.D."/>
        </authorList>
    </citation>
    <scope>NUCLEOTIDE SEQUENCE</scope>
    <source>
        <strain evidence="1">D3-21</strain>
    </source>
</reference>
<proteinExistence type="predicted"/>
<dbReference type="InterPro" id="IPR024520">
    <property type="entry name" value="DUF3558"/>
</dbReference>
<evidence type="ECO:0000313" key="1">
    <source>
        <dbReference type="EMBL" id="MDG3015260.1"/>
    </source>
</evidence>
<dbReference type="Proteomes" id="UP001152755">
    <property type="component" value="Unassembled WGS sequence"/>
</dbReference>
<name>A0A9X4RDW9_9ACTN</name>
<dbReference type="Pfam" id="PF12079">
    <property type="entry name" value="DUF3558"/>
    <property type="match status" value="1"/>
</dbReference>
<keyword evidence="2" id="KW-1185">Reference proteome</keyword>
<dbReference type="RefSeq" id="WP_332519969.1">
    <property type="nucleotide sequence ID" value="NZ_JANRHA010000007.1"/>
</dbReference>
<comment type="caution">
    <text evidence="1">The sequence shown here is derived from an EMBL/GenBank/DDBJ whole genome shotgun (WGS) entry which is preliminary data.</text>
</comment>
<dbReference type="EMBL" id="JANRHA010000007">
    <property type="protein sequence ID" value="MDG3015260.1"/>
    <property type="molecule type" value="Genomic_DNA"/>
</dbReference>